<sequence>MNDYHLEGTHLGHVVCRYLRKGLRRAKLKPKDDMKKQPPSVTPQIGTTFVTNVEKMLAGRRISLP</sequence>
<accession>A0AAD5QV67</accession>
<keyword evidence="2" id="KW-1185">Reference proteome</keyword>
<evidence type="ECO:0000313" key="2">
    <source>
        <dbReference type="Proteomes" id="UP001196413"/>
    </source>
</evidence>
<proteinExistence type="predicted"/>
<comment type="caution">
    <text evidence="1">The sequence shown here is derived from an EMBL/GenBank/DDBJ whole genome shotgun (WGS) entry which is preliminary data.</text>
</comment>
<evidence type="ECO:0000313" key="1">
    <source>
        <dbReference type="EMBL" id="KAJ1363250.1"/>
    </source>
</evidence>
<dbReference type="Proteomes" id="UP001196413">
    <property type="component" value="Unassembled WGS sequence"/>
</dbReference>
<reference evidence="1" key="1">
    <citation type="submission" date="2021-06" db="EMBL/GenBank/DDBJ databases">
        <title>Parelaphostrongylus tenuis whole genome reference sequence.</title>
        <authorList>
            <person name="Garwood T.J."/>
            <person name="Larsen P.A."/>
            <person name="Fountain-Jones N.M."/>
            <person name="Garbe J.R."/>
            <person name="Macchietto M.G."/>
            <person name="Kania S.A."/>
            <person name="Gerhold R.W."/>
            <person name="Richards J.E."/>
            <person name="Wolf T.M."/>
        </authorList>
    </citation>
    <scope>NUCLEOTIDE SEQUENCE</scope>
    <source>
        <strain evidence="1">MNPRO001-30</strain>
        <tissue evidence="1">Meninges</tissue>
    </source>
</reference>
<name>A0AAD5QV67_PARTN</name>
<gene>
    <name evidence="1" type="ORF">KIN20_023077</name>
</gene>
<protein>
    <submittedName>
        <fullName evidence="1">Uncharacterized protein</fullName>
    </submittedName>
</protein>
<organism evidence="1 2">
    <name type="scientific">Parelaphostrongylus tenuis</name>
    <name type="common">Meningeal worm</name>
    <dbReference type="NCBI Taxonomy" id="148309"/>
    <lineage>
        <taxon>Eukaryota</taxon>
        <taxon>Metazoa</taxon>
        <taxon>Ecdysozoa</taxon>
        <taxon>Nematoda</taxon>
        <taxon>Chromadorea</taxon>
        <taxon>Rhabditida</taxon>
        <taxon>Rhabditina</taxon>
        <taxon>Rhabditomorpha</taxon>
        <taxon>Strongyloidea</taxon>
        <taxon>Metastrongylidae</taxon>
        <taxon>Parelaphostrongylus</taxon>
    </lineage>
</organism>
<dbReference type="EMBL" id="JAHQIW010004652">
    <property type="protein sequence ID" value="KAJ1363250.1"/>
    <property type="molecule type" value="Genomic_DNA"/>
</dbReference>
<dbReference type="AlphaFoldDB" id="A0AAD5QV67"/>